<accession>A0ABQ8T542</accession>
<evidence type="ECO:0000313" key="2">
    <source>
        <dbReference type="Proteomes" id="UP001148838"/>
    </source>
</evidence>
<gene>
    <name evidence="1" type="ORF">ANN_11037</name>
</gene>
<evidence type="ECO:0000313" key="1">
    <source>
        <dbReference type="EMBL" id="KAJ4441186.1"/>
    </source>
</evidence>
<reference evidence="1 2" key="1">
    <citation type="journal article" date="2022" name="Allergy">
        <title>Genome assembly and annotation of Periplaneta americana reveal a comprehensive cockroach allergen profile.</title>
        <authorList>
            <person name="Wang L."/>
            <person name="Xiong Q."/>
            <person name="Saelim N."/>
            <person name="Wang L."/>
            <person name="Nong W."/>
            <person name="Wan A.T."/>
            <person name="Shi M."/>
            <person name="Liu X."/>
            <person name="Cao Q."/>
            <person name="Hui J.H.L."/>
            <person name="Sookrung N."/>
            <person name="Leung T.F."/>
            <person name="Tungtrongchitr A."/>
            <person name="Tsui S.K.W."/>
        </authorList>
    </citation>
    <scope>NUCLEOTIDE SEQUENCE [LARGE SCALE GENOMIC DNA]</scope>
    <source>
        <strain evidence="1">PWHHKU_190912</strain>
    </source>
</reference>
<keyword evidence="2" id="KW-1185">Reference proteome</keyword>
<dbReference type="EMBL" id="JAJSOF020000015">
    <property type="protein sequence ID" value="KAJ4441186.1"/>
    <property type="molecule type" value="Genomic_DNA"/>
</dbReference>
<protein>
    <submittedName>
        <fullName evidence="1">Uncharacterized protein</fullName>
    </submittedName>
</protein>
<organism evidence="1 2">
    <name type="scientific">Periplaneta americana</name>
    <name type="common">American cockroach</name>
    <name type="synonym">Blatta americana</name>
    <dbReference type="NCBI Taxonomy" id="6978"/>
    <lineage>
        <taxon>Eukaryota</taxon>
        <taxon>Metazoa</taxon>
        <taxon>Ecdysozoa</taxon>
        <taxon>Arthropoda</taxon>
        <taxon>Hexapoda</taxon>
        <taxon>Insecta</taxon>
        <taxon>Pterygota</taxon>
        <taxon>Neoptera</taxon>
        <taxon>Polyneoptera</taxon>
        <taxon>Dictyoptera</taxon>
        <taxon>Blattodea</taxon>
        <taxon>Blattoidea</taxon>
        <taxon>Blattidae</taxon>
        <taxon>Blattinae</taxon>
        <taxon>Periplaneta</taxon>
    </lineage>
</organism>
<dbReference type="Proteomes" id="UP001148838">
    <property type="component" value="Unassembled WGS sequence"/>
</dbReference>
<sequence>MKAHERCDLDVKLLVSCTVLGNIDRSEFGNLLELFKSGVVDNRNYWSITQETLVKVFANKCKRVELPASVMTVSLMLAGNEFQSLGRAIVKEDEYEEVRWDGIVSTVSWRERVFRLWWEERPLAQHGLNVNRRRQHATVSPYSLEGKEK</sequence>
<proteinExistence type="predicted"/>
<name>A0ABQ8T542_PERAM</name>
<comment type="caution">
    <text evidence="1">The sequence shown here is derived from an EMBL/GenBank/DDBJ whole genome shotgun (WGS) entry which is preliminary data.</text>
</comment>